<keyword evidence="2" id="KW-0808">Transferase</keyword>
<organism evidence="3 4">
    <name type="scientific">Nibrella viscosa</name>
    <dbReference type="NCBI Taxonomy" id="1084524"/>
    <lineage>
        <taxon>Bacteria</taxon>
        <taxon>Pseudomonadati</taxon>
        <taxon>Bacteroidota</taxon>
        <taxon>Cytophagia</taxon>
        <taxon>Cytophagales</taxon>
        <taxon>Spirosomataceae</taxon>
        <taxon>Nibrella</taxon>
    </lineage>
</organism>
<comment type="similarity">
    <text evidence="1">Belongs to the transferase hexapeptide repeat family.</text>
</comment>
<sequence length="192" mass="21307">MEKTFSPTTSGKTDLSRFNNNWYRPGPAWRTILWFLTNAVFLNSYLPIPIAVKVALLKLFGARLGRFVVIKPAVNIKYPWFLEVGDHVWIGENVWIDNLAPITIGNHACLSQGAMLLTGNHDYRRSAFDLMVKPIVLEDGVWIGAKAVVCPGVTCHSHAVLAVGSVATRPLEAYGVYQGNPAVYVKKREIKA</sequence>
<dbReference type="CDD" id="cd05825">
    <property type="entry name" value="LbH_wcaF_like"/>
    <property type="match status" value="1"/>
</dbReference>
<dbReference type="Proteomes" id="UP001500936">
    <property type="component" value="Unassembled WGS sequence"/>
</dbReference>
<accession>A0ABP8KCU9</accession>
<dbReference type="InterPro" id="IPR051159">
    <property type="entry name" value="Hexapeptide_acetyltransf"/>
</dbReference>
<proteinExistence type="inferred from homology"/>
<gene>
    <name evidence="3" type="ORF">GCM10023187_21360</name>
</gene>
<dbReference type="PANTHER" id="PTHR23416">
    <property type="entry name" value="SIALIC ACID SYNTHASE-RELATED"/>
    <property type="match status" value="1"/>
</dbReference>
<dbReference type="RefSeq" id="WP_345266824.1">
    <property type="nucleotide sequence ID" value="NZ_BAABHB010000003.1"/>
</dbReference>
<comment type="caution">
    <text evidence="3">The sequence shown here is derived from an EMBL/GenBank/DDBJ whole genome shotgun (WGS) entry which is preliminary data.</text>
</comment>
<dbReference type="Gene3D" id="2.160.10.10">
    <property type="entry name" value="Hexapeptide repeat proteins"/>
    <property type="match status" value="1"/>
</dbReference>
<reference evidence="4" key="1">
    <citation type="journal article" date="2019" name="Int. J. Syst. Evol. Microbiol.">
        <title>The Global Catalogue of Microorganisms (GCM) 10K type strain sequencing project: providing services to taxonomists for standard genome sequencing and annotation.</title>
        <authorList>
            <consortium name="The Broad Institute Genomics Platform"/>
            <consortium name="The Broad Institute Genome Sequencing Center for Infectious Disease"/>
            <person name="Wu L."/>
            <person name="Ma J."/>
        </authorList>
    </citation>
    <scope>NUCLEOTIDE SEQUENCE [LARGE SCALE GENOMIC DNA]</scope>
    <source>
        <strain evidence="4">JCM 17925</strain>
    </source>
</reference>
<keyword evidence="4" id="KW-1185">Reference proteome</keyword>
<evidence type="ECO:0000313" key="3">
    <source>
        <dbReference type="EMBL" id="GAA4404280.1"/>
    </source>
</evidence>
<evidence type="ECO:0000256" key="1">
    <source>
        <dbReference type="ARBA" id="ARBA00007274"/>
    </source>
</evidence>
<dbReference type="SUPFAM" id="SSF51161">
    <property type="entry name" value="Trimeric LpxA-like enzymes"/>
    <property type="match status" value="1"/>
</dbReference>
<dbReference type="EMBL" id="BAABHB010000003">
    <property type="protein sequence ID" value="GAA4404280.1"/>
    <property type="molecule type" value="Genomic_DNA"/>
</dbReference>
<protein>
    <submittedName>
        <fullName evidence="3">Colanic acid biosynthesis acetyltransferase</fullName>
    </submittedName>
</protein>
<name>A0ABP8KCU9_9BACT</name>
<dbReference type="NCBIfam" id="NF007797">
    <property type="entry name" value="PRK10502.1"/>
    <property type="match status" value="1"/>
</dbReference>
<dbReference type="InterPro" id="IPR011004">
    <property type="entry name" value="Trimer_LpxA-like_sf"/>
</dbReference>
<evidence type="ECO:0000313" key="4">
    <source>
        <dbReference type="Proteomes" id="UP001500936"/>
    </source>
</evidence>
<dbReference type="PANTHER" id="PTHR23416:SF23">
    <property type="entry name" value="ACETYLTRANSFERASE C18B11.09C-RELATED"/>
    <property type="match status" value="1"/>
</dbReference>
<evidence type="ECO:0000256" key="2">
    <source>
        <dbReference type="ARBA" id="ARBA00022679"/>
    </source>
</evidence>